<dbReference type="AlphaFoldDB" id="A0A9P1I8Z3"/>
<dbReference type="GO" id="GO:0000149">
    <property type="term" value="F:SNARE binding"/>
    <property type="evidence" value="ECO:0007669"/>
    <property type="project" value="TreeGrafter"/>
</dbReference>
<dbReference type="Proteomes" id="UP001152747">
    <property type="component" value="Unassembled WGS sequence"/>
</dbReference>
<evidence type="ECO:0000313" key="2">
    <source>
        <dbReference type="EMBL" id="CAI5440385.1"/>
    </source>
</evidence>
<keyword evidence="3" id="KW-1185">Reference proteome</keyword>
<proteinExistence type="predicted"/>
<sequence>MSSFCDGAKRVLIKLSRSGHCENLEDWSLLRDDVLEMAEGIYGDLVTREEALELVAKEILESERPEFMDLVLTLNPRDPISDKKLSAKKSGEVLLSKSEDLMSEATHKDDPLLGKSRFFAISAREISGNPAKDQLRWLDAIELAQELGCTIMPIAIKFADHEQLLHDLVHIGANYKLGKKLAKLAVLLEITTPVATALSLCALAALNHNDDVYLGKYIGEVIRKTKGLAVVHELCMRIILKEEYVVPVDMADIYSCAMNNCNEKNMMETLDAIAENERILAENAEKHRKSAENLPICQLFTPDSMYCTVDCYKSKNIPKLDPKLYKKSGNLKKLMAYESSSLAMCLSLFQAENLAENQEFWTENEKLKRYEKSLRFFAGKGVPMEILTKIAPMKVINAANQNDRSLTAIDRIEDYGCDKNRFIGDRQYRDDAIVGLAMTENDQQFQDAIELAQKYEIDDWQLHMASLENAISMLPIPEVKQIIKNRQHLVKLRQNLDLFHSTLRHAVLPLLGTNEQFFAYCSLFSEQEVEKKAVGVVRKIVEKRKEARAPKMWQDAKYLAGILIGIPDKILWSIVEMVQLIPVGKVACEIAARELLDGNEVRPPGHPLTIWLLVGEDLEEFVEIVAVKAREDEIAYLKNALILLEATPKTPKILIEALKDRVEKMERSTISPENQGFGAQNETGMKMRRKN</sequence>
<reference evidence="2" key="1">
    <citation type="submission" date="2022-11" db="EMBL/GenBank/DDBJ databases">
        <authorList>
            <person name="Kikuchi T."/>
        </authorList>
    </citation>
    <scope>NUCLEOTIDE SEQUENCE</scope>
    <source>
        <strain evidence="2">PS1010</strain>
    </source>
</reference>
<dbReference type="PANTHER" id="PTHR15922:SF2">
    <property type="entry name" value="NBAS SUBUNIT OF NRZ TETHERING COMPLEX"/>
    <property type="match status" value="1"/>
</dbReference>
<dbReference type="GO" id="GO:0070939">
    <property type="term" value="C:Dsl1/NZR complex"/>
    <property type="evidence" value="ECO:0007669"/>
    <property type="project" value="TreeGrafter"/>
</dbReference>
<evidence type="ECO:0000256" key="1">
    <source>
        <dbReference type="SAM" id="MobiDB-lite"/>
    </source>
</evidence>
<dbReference type="EMBL" id="CANHGI010000001">
    <property type="protein sequence ID" value="CAI5440385.1"/>
    <property type="molecule type" value="Genomic_DNA"/>
</dbReference>
<dbReference type="OrthoDB" id="19988at2759"/>
<gene>
    <name evidence="2" type="ORF">CAMP_LOCUS3022</name>
</gene>
<protein>
    <submittedName>
        <fullName evidence="2">Uncharacterized protein</fullName>
    </submittedName>
</protein>
<dbReference type="PANTHER" id="PTHR15922">
    <property type="entry name" value="NEUROBLASTOMA-AMPLIFIED SEQUENCE"/>
    <property type="match status" value="1"/>
</dbReference>
<feature type="region of interest" description="Disordered" evidence="1">
    <location>
        <begin position="666"/>
        <end position="691"/>
    </location>
</feature>
<feature type="compositionally biased region" description="Polar residues" evidence="1">
    <location>
        <begin position="668"/>
        <end position="683"/>
    </location>
</feature>
<name>A0A9P1I8Z3_9PELO</name>
<evidence type="ECO:0000313" key="3">
    <source>
        <dbReference type="Proteomes" id="UP001152747"/>
    </source>
</evidence>
<dbReference type="GO" id="GO:0006890">
    <property type="term" value="P:retrograde vesicle-mediated transport, Golgi to endoplasmic reticulum"/>
    <property type="evidence" value="ECO:0007669"/>
    <property type="project" value="TreeGrafter"/>
</dbReference>
<accession>A0A9P1I8Z3</accession>
<organism evidence="2 3">
    <name type="scientific">Caenorhabditis angaria</name>
    <dbReference type="NCBI Taxonomy" id="860376"/>
    <lineage>
        <taxon>Eukaryota</taxon>
        <taxon>Metazoa</taxon>
        <taxon>Ecdysozoa</taxon>
        <taxon>Nematoda</taxon>
        <taxon>Chromadorea</taxon>
        <taxon>Rhabditida</taxon>
        <taxon>Rhabditina</taxon>
        <taxon>Rhabditomorpha</taxon>
        <taxon>Rhabditoidea</taxon>
        <taxon>Rhabditidae</taxon>
        <taxon>Peloderinae</taxon>
        <taxon>Caenorhabditis</taxon>
    </lineage>
</organism>
<comment type="caution">
    <text evidence="2">The sequence shown here is derived from an EMBL/GenBank/DDBJ whole genome shotgun (WGS) entry which is preliminary data.</text>
</comment>